<dbReference type="InterPro" id="IPR006566">
    <property type="entry name" value="FBD"/>
</dbReference>
<comment type="caution">
    <text evidence="2">The sequence shown here is derived from an EMBL/GenBank/DDBJ whole genome shotgun (WGS) entry which is preliminary data.</text>
</comment>
<gene>
    <name evidence="2" type="ORF">MERR_LOCUS7403</name>
</gene>
<dbReference type="EMBL" id="CACVBM020000532">
    <property type="protein sequence ID" value="CAA7020168.1"/>
    <property type="molecule type" value="Genomic_DNA"/>
</dbReference>
<dbReference type="SUPFAM" id="SSF52047">
    <property type="entry name" value="RNI-like"/>
    <property type="match status" value="1"/>
</dbReference>
<dbReference type="Gene3D" id="1.20.1280.50">
    <property type="match status" value="1"/>
</dbReference>
<name>A0A6D2I468_9BRAS</name>
<dbReference type="SMART" id="SM00579">
    <property type="entry name" value="FBD"/>
    <property type="match status" value="1"/>
</dbReference>
<reference evidence="2" key="1">
    <citation type="submission" date="2020-01" db="EMBL/GenBank/DDBJ databases">
        <authorList>
            <person name="Mishra B."/>
        </authorList>
    </citation>
    <scope>NUCLEOTIDE SEQUENCE [LARGE SCALE GENOMIC DNA]</scope>
</reference>
<dbReference type="InterPro" id="IPR050232">
    <property type="entry name" value="FBL13/AtMIF1-like"/>
</dbReference>
<dbReference type="Gene3D" id="3.80.10.10">
    <property type="entry name" value="Ribonuclease Inhibitor"/>
    <property type="match status" value="1"/>
</dbReference>
<dbReference type="InterPro" id="IPR032675">
    <property type="entry name" value="LRR_dom_sf"/>
</dbReference>
<dbReference type="InterPro" id="IPR055411">
    <property type="entry name" value="LRR_FXL15/At3g58940/PEG3-like"/>
</dbReference>
<dbReference type="Pfam" id="PF24758">
    <property type="entry name" value="LRR_At5g56370"/>
    <property type="match status" value="1"/>
</dbReference>
<evidence type="ECO:0000313" key="2">
    <source>
        <dbReference type="EMBL" id="CAA7020168.1"/>
    </source>
</evidence>
<dbReference type="AlphaFoldDB" id="A0A6D2I468"/>
<dbReference type="PANTHER" id="PTHR31900:SF25">
    <property type="entry name" value="FBD DOMAIN-CONTAINING PROTEIN"/>
    <property type="match status" value="1"/>
</dbReference>
<protein>
    <recommendedName>
        <fullName evidence="1">F-box domain-containing protein</fullName>
    </recommendedName>
</protein>
<dbReference type="SUPFAM" id="SSF81383">
    <property type="entry name" value="F-box domain"/>
    <property type="match status" value="1"/>
</dbReference>
<dbReference type="InterPro" id="IPR001810">
    <property type="entry name" value="F-box_dom"/>
</dbReference>
<keyword evidence="3" id="KW-1185">Reference proteome</keyword>
<dbReference type="Pfam" id="PF08387">
    <property type="entry name" value="FBD"/>
    <property type="match status" value="1"/>
</dbReference>
<feature type="domain" description="F-box" evidence="1">
    <location>
        <begin position="10"/>
        <end position="46"/>
    </location>
</feature>
<dbReference type="CDD" id="cd22160">
    <property type="entry name" value="F-box_AtFBL13-like"/>
    <property type="match status" value="1"/>
</dbReference>
<evidence type="ECO:0000313" key="3">
    <source>
        <dbReference type="Proteomes" id="UP000467841"/>
    </source>
</evidence>
<dbReference type="PROSITE" id="PS50181">
    <property type="entry name" value="FBOX"/>
    <property type="match status" value="1"/>
</dbReference>
<dbReference type="Pfam" id="PF00646">
    <property type="entry name" value="F-box"/>
    <property type="match status" value="1"/>
</dbReference>
<dbReference type="InterPro" id="IPR036047">
    <property type="entry name" value="F-box-like_dom_sf"/>
</dbReference>
<dbReference type="PANTHER" id="PTHR31900">
    <property type="entry name" value="F-BOX/RNI SUPERFAMILY PROTEIN-RELATED"/>
    <property type="match status" value="1"/>
</dbReference>
<evidence type="ECO:0000259" key="1">
    <source>
        <dbReference type="PROSITE" id="PS50181"/>
    </source>
</evidence>
<proteinExistence type="predicted"/>
<dbReference type="InterPro" id="IPR053781">
    <property type="entry name" value="F-box_AtFBL13-like"/>
</dbReference>
<dbReference type="Proteomes" id="UP000467841">
    <property type="component" value="Unassembled WGS sequence"/>
</dbReference>
<sequence>MATRRGMKGIDRISELPDPLICQILSYPSVKDAVRTSVLSTRWRSLWLWVPNVVLYSRDFPDLHVFKSFGDRFFNCGMTSCIQKLQLSLFDNENESYLTSWIDAASKRKLRHLDVWCVPDYQTCEIPISVYTCETLVTLNLCEVILRDAGFVSLPCLKTMRLRDLRYPDDATFERLVSCSPVLEELEFSGYFDVSRVFRVHTPSLKSLKTQIWNRDGMFQVVIDAPQVRVLTIYDNDSGSYIIKNLSSSFKLDILLSFGKWAEEERVSSMRNRIRHFLPGISNVGEMKIYVGTVKVFGHYFKFERLPQFYYLSRLVARVNVSDLKWLPTFLQSCPNIKFLAMSLVYMGGGKEVRPEEVEHFSFSYVPECSLSSLESVDIQSSIRGTVAEMKLVRYFLENSIILKTLTLDLKYRENEYAILKELLNIPRRSITCQVLVR</sequence>
<accession>A0A6D2I468</accession>
<organism evidence="2 3">
    <name type="scientific">Microthlaspi erraticum</name>
    <dbReference type="NCBI Taxonomy" id="1685480"/>
    <lineage>
        <taxon>Eukaryota</taxon>
        <taxon>Viridiplantae</taxon>
        <taxon>Streptophyta</taxon>
        <taxon>Embryophyta</taxon>
        <taxon>Tracheophyta</taxon>
        <taxon>Spermatophyta</taxon>
        <taxon>Magnoliopsida</taxon>
        <taxon>eudicotyledons</taxon>
        <taxon>Gunneridae</taxon>
        <taxon>Pentapetalae</taxon>
        <taxon>rosids</taxon>
        <taxon>malvids</taxon>
        <taxon>Brassicales</taxon>
        <taxon>Brassicaceae</taxon>
        <taxon>Coluteocarpeae</taxon>
        <taxon>Microthlaspi</taxon>
    </lineage>
</organism>
<dbReference type="OrthoDB" id="594804at2759"/>